<dbReference type="GO" id="GO:0008270">
    <property type="term" value="F:zinc ion binding"/>
    <property type="evidence" value="ECO:0007669"/>
    <property type="project" value="UniProtKB-KW"/>
</dbReference>
<feature type="compositionally biased region" description="Low complexity" evidence="10">
    <location>
        <begin position="307"/>
        <end position="317"/>
    </location>
</feature>
<proteinExistence type="inferred from homology"/>
<evidence type="ECO:0000256" key="10">
    <source>
        <dbReference type="SAM" id="MobiDB-lite"/>
    </source>
</evidence>
<feature type="region of interest" description="Disordered" evidence="10">
    <location>
        <begin position="1747"/>
        <end position="1787"/>
    </location>
</feature>
<evidence type="ECO:0000256" key="3">
    <source>
        <dbReference type="ARBA" id="ARBA00022491"/>
    </source>
</evidence>
<feature type="compositionally biased region" description="Polar residues" evidence="10">
    <location>
        <begin position="404"/>
        <end position="415"/>
    </location>
</feature>
<feature type="compositionally biased region" description="Polar residues" evidence="10">
    <location>
        <begin position="684"/>
        <end position="703"/>
    </location>
</feature>
<keyword evidence="5" id="KW-0863">Zinc-finger</keyword>
<evidence type="ECO:0000256" key="1">
    <source>
        <dbReference type="ARBA" id="ARBA00004123"/>
    </source>
</evidence>
<keyword evidence="9" id="KW-0539">Nucleus</keyword>
<feature type="region of interest" description="Disordered" evidence="10">
    <location>
        <begin position="678"/>
        <end position="797"/>
    </location>
</feature>
<evidence type="ECO:0000259" key="11">
    <source>
        <dbReference type="PROSITE" id="PS51916"/>
    </source>
</evidence>
<feature type="region of interest" description="Disordered" evidence="10">
    <location>
        <begin position="370"/>
        <end position="420"/>
    </location>
</feature>
<keyword evidence="4" id="KW-0479">Metal-binding</keyword>
<reference evidence="12 13" key="1">
    <citation type="submission" date="2019-09" db="EMBL/GenBank/DDBJ databases">
        <title>Bird 10,000 Genomes (B10K) Project - Family phase.</title>
        <authorList>
            <person name="Zhang G."/>
        </authorList>
    </citation>
    <scope>NUCLEOTIDE SEQUENCE [LARGE SCALE GENOMIC DNA]</scope>
    <source>
        <strain evidence="12">B10K-DU-003-06</strain>
    </source>
</reference>
<feature type="compositionally biased region" description="Basic and acidic residues" evidence="10">
    <location>
        <begin position="705"/>
        <end position="725"/>
    </location>
</feature>
<evidence type="ECO:0000256" key="9">
    <source>
        <dbReference type="ARBA" id="ARBA00023242"/>
    </source>
</evidence>
<feature type="region of interest" description="Disordered" evidence="10">
    <location>
        <begin position="305"/>
        <end position="325"/>
    </location>
</feature>
<feature type="compositionally biased region" description="Low complexity" evidence="10">
    <location>
        <begin position="865"/>
        <end position="877"/>
    </location>
</feature>
<name>A0A7K5BAV9_9FURN</name>
<feature type="region of interest" description="Disordered" evidence="10">
    <location>
        <begin position="502"/>
        <end position="528"/>
    </location>
</feature>
<keyword evidence="7" id="KW-0805">Transcription regulation</keyword>
<feature type="region of interest" description="Disordered" evidence="10">
    <location>
        <begin position="588"/>
        <end position="638"/>
    </location>
</feature>
<dbReference type="GO" id="GO:0045944">
    <property type="term" value="P:positive regulation of transcription by RNA polymerase II"/>
    <property type="evidence" value="ECO:0007669"/>
    <property type="project" value="TreeGrafter"/>
</dbReference>
<accession>A0A7K5BAV9</accession>
<dbReference type="InterPro" id="IPR026905">
    <property type="entry name" value="ASX-like_PHD"/>
</dbReference>
<feature type="compositionally biased region" description="Basic and acidic residues" evidence="10">
    <location>
        <begin position="732"/>
        <end position="744"/>
    </location>
</feature>
<comment type="subcellular location">
    <subcellularLocation>
        <location evidence="1">Nucleus</location>
    </subcellularLocation>
</comment>
<dbReference type="PANTHER" id="PTHR13578">
    <property type="entry name" value="ADDITIONAL SEX COMBS LIKE PROTEIN ASXL"/>
    <property type="match status" value="1"/>
</dbReference>
<dbReference type="GO" id="GO:0035517">
    <property type="term" value="C:PR-DUB complex"/>
    <property type="evidence" value="ECO:0007669"/>
    <property type="project" value="TreeGrafter"/>
</dbReference>
<feature type="region of interest" description="Disordered" evidence="10">
    <location>
        <begin position="458"/>
        <end position="482"/>
    </location>
</feature>
<dbReference type="EMBL" id="VYZD01000999">
    <property type="protein sequence ID" value="NWR93161.1"/>
    <property type="molecule type" value="Genomic_DNA"/>
</dbReference>
<feature type="domain" description="DEUBAD" evidence="11">
    <location>
        <begin position="16"/>
        <end position="125"/>
    </location>
</feature>
<feature type="region of interest" description="Disordered" evidence="10">
    <location>
        <begin position="141"/>
        <end position="183"/>
    </location>
</feature>
<keyword evidence="13" id="KW-1185">Reference proteome</keyword>
<keyword evidence="6" id="KW-0862">Zinc</keyword>
<dbReference type="Pfam" id="PF13919">
    <property type="entry name" value="ASXH"/>
    <property type="match status" value="1"/>
</dbReference>
<feature type="non-terminal residue" evidence="12">
    <location>
        <position position="1"/>
    </location>
</feature>
<dbReference type="Pfam" id="PF13922">
    <property type="entry name" value="PHD_3"/>
    <property type="match status" value="1"/>
</dbReference>
<feature type="region of interest" description="Disordered" evidence="10">
    <location>
        <begin position="230"/>
        <end position="250"/>
    </location>
</feature>
<keyword evidence="8" id="KW-0804">Transcription</keyword>
<evidence type="ECO:0000256" key="6">
    <source>
        <dbReference type="ARBA" id="ARBA00022833"/>
    </source>
</evidence>
<dbReference type="InterPro" id="IPR028020">
    <property type="entry name" value="ASX_DEUBAD_dom"/>
</dbReference>
<feature type="compositionally biased region" description="Basic and acidic residues" evidence="10">
    <location>
        <begin position="162"/>
        <end position="181"/>
    </location>
</feature>
<feature type="compositionally biased region" description="Pro residues" evidence="10">
    <location>
        <begin position="1751"/>
        <end position="1765"/>
    </location>
</feature>
<evidence type="ECO:0000256" key="4">
    <source>
        <dbReference type="ARBA" id="ARBA00022723"/>
    </source>
</evidence>
<evidence type="ECO:0000256" key="8">
    <source>
        <dbReference type="ARBA" id="ARBA00023163"/>
    </source>
</evidence>
<evidence type="ECO:0000313" key="13">
    <source>
        <dbReference type="Proteomes" id="UP000529852"/>
    </source>
</evidence>
<dbReference type="InterPro" id="IPR044867">
    <property type="entry name" value="DEUBAD_dom"/>
</dbReference>
<dbReference type="PANTHER" id="PTHR13578:SF18">
    <property type="entry name" value="POLYCOMB GROUP PROTEIN ASXL3-RELATED"/>
    <property type="match status" value="1"/>
</dbReference>
<organism evidence="12 13">
    <name type="scientific">Furnarius figulus</name>
    <dbReference type="NCBI Taxonomy" id="463165"/>
    <lineage>
        <taxon>Eukaryota</taxon>
        <taxon>Metazoa</taxon>
        <taxon>Chordata</taxon>
        <taxon>Craniata</taxon>
        <taxon>Vertebrata</taxon>
        <taxon>Euteleostomi</taxon>
        <taxon>Archelosauria</taxon>
        <taxon>Archosauria</taxon>
        <taxon>Dinosauria</taxon>
        <taxon>Saurischia</taxon>
        <taxon>Theropoda</taxon>
        <taxon>Coelurosauria</taxon>
        <taxon>Aves</taxon>
        <taxon>Neognathae</taxon>
        <taxon>Neoaves</taxon>
        <taxon>Telluraves</taxon>
        <taxon>Australaves</taxon>
        <taxon>Passeriformes</taxon>
        <taxon>Furnariidae</taxon>
        <taxon>Furnarius</taxon>
    </lineage>
</organism>
<dbReference type="PROSITE" id="PS51916">
    <property type="entry name" value="DEUBAD"/>
    <property type="match status" value="1"/>
</dbReference>
<evidence type="ECO:0000313" key="12">
    <source>
        <dbReference type="EMBL" id="NWR93161.1"/>
    </source>
</evidence>
<sequence length="1972" mass="213143">GHLKWTKAEDIDIETPGSILVNTNLRALINKHTFASLPQHFQQYLLLLLPEVDRQMGSDGVLRLSSSALNNEFFAYAAQGWKQRLAEGEFTPEMQLRIRQEIEKEKKTEPWKEKFFERFYGEKLGMSRGESMKLTAVQNNDEDENNSLCGSSGKPGPSKQATFEDKEEKGAKTPPLPERDYSPSVCSMEQVPVKDVTADSEDILIPEDSIIQEEIAEEVETSICECQEENHKPEHEFSEESVSPTGTNEETEAVKLTDSTESCVMMNDVTDSVSHTEIKVELKSECPQEEMSVVIDQLEDCISPARSASSTNSVSNTAEKDSESAKELIVPEMQNATLEGSLFTGGGIAVDMELHSDPEEQLSENACISETSFSSGSPEVCIASPGGDTQSTSEEPCTPASLETACSSEVSSTENVEGDIQQKASDENLHTPLMSEISPMSTSPVTSEASLMSNLPLTSEASPASNLPLTSETSPMSDLPLTSETSSVSSVLLTSETFVTNSLPLPSDISPVSNSPSNERLTLQQRKSPCLLEDSLSALKEESSAIPKVVQEEKLTQPKQHQSAPENMKISPLAIIPDTSVLEEPQIKNLSHQPSKSHSETEKSHAASIPEHTPPEVIKNKNHSVQQKGDKKGTLLSSEVSVLSEGSVGKNIELLPSKPHDKLYTSSLEKTVFSEVCRSKSHKLTGSTQSRLENSHSSKSLEPTKSPEARNESRDPENPKRKTAEQHSFGICKEKRARIDDDQPNRSASSTSPSDKEQPPREEPRVPPLKIQLSKIGPPFIIKSQPVSKPEPRVSPSTSVSTQREAAAAAAVAAAASIVSGAMGTPCEGGKTRTLAHIKEQTKAKLFAKHQARAHLLQTNKESKSQFSSKESTSSLEIPMSTDTKIEGSTGVIIVNPNCRSPSNKSAHHRENTTLLQQSLNTATLPETATEIPVHSSDENTPVPQLCEKIISSTSTESNSVPVLYNKSSVSVCVCSTAMSGAIKELSFASSVDKSSVLMSVDSTNTAVSACNINMLKTIQGADTPCITVGPKCVDNSNVPVSIDNTVLPNAIDDKRLPLPSSNVNNAVSSHYATVPASSLANNLPNHLSGSSVLIPPLGATNRFPSEKIAITGCNEQSTASIHTTVRSALSCSEALVAADAVARPPISMFTGNMVTISSYDTATKLNVDLLEKSSGARNRMDLSGKSQPVSFTQTAMNRSIPCKVIVDHTTNQNSSLSLSSSIENTENSVDLQSRPVRTEAALQSIACPQVSVISRPEVVPSENLEHSASFITITTKQDSKNLQAGCSSLREVPLAPQDKLIELVTPSQGFPEQLRGPSALKNEANAACANQYNTNNRICWHDEEAMNTDQPVVSHLSSGKHKEYTEQNCLKNVKTEPSSYTQMSELQSRSLLTSIAVPLKSETNESDKCFRMDTEDFTGPEMPAQTAEINTSVQPPQTSKTSVVDSMEDSLTLTTETLKRVTSAGGSSCRLSSVEANNPLVTQLLQGNLPLEKVLPQPRSGAKLEINRLPLPLQTTSVCKTAVSERNIVEHASNSPNPDGKGFPAGSIAPLQIRKRENHPKKRMARTIGEHAQIKCEPGRVSMDTDVKVAPCVISSSMNQLGHGQPFKQEWLNKHTIQSRIAHSPEIKQQKRPLPSCSFQQSLFHIDKNGSFHAEASTSHRQHFYQMSMAARGPIPTAALLQTTSKGPPGCNTFAFSRQLEQKGLGDVNISTAAHQLRLGSVFSPNIQIKEGDDIASASQTLQSKTLVHPPAPPPPLPPPPPSHPNAEVPSDQKQPTVTMETTKRLSWPQPASICSNIKSEPISFEEGLSSSCELGMKQASYDQNEVKEQLKAFALKNADFSSYLLSEPQKPFTQLAAQKIQTQHPQQQQQQLCGNYPTIHFGSTSFKRAASAIEKSIGILGSGSNTATGLSNQNAQIPVQKFADSSNADELELKCSCRLKAMIVCKGCGAFCHDDCIGPSKLCVACLVVR</sequence>
<feature type="region of interest" description="Disordered" evidence="10">
    <location>
        <begin position="858"/>
        <end position="877"/>
    </location>
</feature>
<feature type="compositionally biased region" description="Polar residues" evidence="10">
    <location>
        <begin position="510"/>
        <end position="527"/>
    </location>
</feature>
<feature type="compositionally biased region" description="Basic and acidic residues" evidence="10">
    <location>
        <begin position="754"/>
        <end position="765"/>
    </location>
</feature>
<dbReference type="GO" id="GO:0003682">
    <property type="term" value="F:chromatin binding"/>
    <property type="evidence" value="ECO:0007669"/>
    <property type="project" value="TreeGrafter"/>
</dbReference>
<feature type="compositionally biased region" description="Polar residues" evidence="10">
    <location>
        <begin position="458"/>
        <end position="476"/>
    </location>
</feature>
<dbReference type="GO" id="GO:0003677">
    <property type="term" value="F:DNA binding"/>
    <property type="evidence" value="ECO:0007669"/>
    <property type="project" value="InterPro"/>
</dbReference>
<dbReference type="GO" id="GO:0009887">
    <property type="term" value="P:animal organ morphogenesis"/>
    <property type="evidence" value="ECO:0007669"/>
    <property type="project" value="TreeGrafter"/>
</dbReference>
<dbReference type="InterPro" id="IPR024811">
    <property type="entry name" value="ASX/ASX-like"/>
</dbReference>
<feature type="region of interest" description="Disordered" evidence="10">
    <location>
        <begin position="542"/>
        <end position="570"/>
    </location>
</feature>
<dbReference type="Proteomes" id="UP000529852">
    <property type="component" value="Unassembled WGS sequence"/>
</dbReference>
<comment type="caution">
    <text evidence="12">The sequence shown here is derived from an EMBL/GenBank/DDBJ whole genome shotgun (WGS) entry which is preliminary data.</text>
</comment>
<dbReference type="GO" id="GO:0042975">
    <property type="term" value="F:peroxisome proliferator activated receptor binding"/>
    <property type="evidence" value="ECO:0007669"/>
    <property type="project" value="TreeGrafter"/>
</dbReference>
<protein>
    <submittedName>
        <fullName evidence="12">ASX protein</fullName>
    </submittedName>
</protein>
<gene>
    <name evidence="12" type="primary">Asx_2</name>
    <name evidence="12" type="ORF">FURFIG_R03050</name>
</gene>
<evidence type="ECO:0000256" key="2">
    <source>
        <dbReference type="ARBA" id="ARBA00006391"/>
    </source>
</evidence>
<evidence type="ECO:0000256" key="5">
    <source>
        <dbReference type="ARBA" id="ARBA00022771"/>
    </source>
</evidence>
<feature type="non-terminal residue" evidence="12">
    <location>
        <position position="1972"/>
    </location>
</feature>
<evidence type="ECO:0000256" key="7">
    <source>
        <dbReference type="ARBA" id="ARBA00023015"/>
    </source>
</evidence>
<feature type="compositionally biased region" description="Polar residues" evidence="10">
    <location>
        <begin position="1773"/>
        <end position="1782"/>
    </location>
</feature>
<comment type="similarity">
    <text evidence="2">Belongs to the Asx family.</text>
</comment>
<keyword evidence="3" id="KW-0678">Repressor</keyword>